<feature type="chain" id="PRO_5045372370" evidence="1">
    <location>
        <begin position="23"/>
        <end position="160"/>
    </location>
</feature>
<sequence length="160" mass="17686">MRISVALLAAVLGLAVPAATEAQTAAPATDHTETIRNLNEGRIAFIATALNLTEEQKPLWVPVADFLRQQNAAWAADEQEGGKDRDRAQPLSALLEGRAARLEQQAAEDRKFGDLLSTLEAKLTDEQREILKLAFFATRPRLPQTLNRTGERWLADPDFQ</sequence>
<dbReference type="EMBL" id="JAXCLW010000008">
    <property type="protein sequence ID" value="MDY0885158.1"/>
    <property type="molecule type" value="Genomic_DNA"/>
</dbReference>
<dbReference type="Proteomes" id="UP001279642">
    <property type="component" value="Unassembled WGS sequence"/>
</dbReference>
<keyword evidence="3" id="KW-1185">Reference proteome</keyword>
<name>A0ABU5EG11_9PROT</name>
<evidence type="ECO:0000313" key="2">
    <source>
        <dbReference type="EMBL" id="MDY0885158.1"/>
    </source>
</evidence>
<comment type="caution">
    <text evidence="2">The sequence shown here is derived from an EMBL/GenBank/DDBJ whole genome shotgun (WGS) entry which is preliminary data.</text>
</comment>
<organism evidence="2 3">
    <name type="scientific">Dongia soli</name>
    <dbReference type="NCBI Taxonomy" id="600628"/>
    <lineage>
        <taxon>Bacteria</taxon>
        <taxon>Pseudomonadati</taxon>
        <taxon>Pseudomonadota</taxon>
        <taxon>Alphaproteobacteria</taxon>
        <taxon>Rhodospirillales</taxon>
        <taxon>Dongiaceae</taxon>
        <taxon>Dongia</taxon>
    </lineage>
</organism>
<accession>A0ABU5EG11</accession>
<evidence type="ECO:0000313" key="3">
    <source>
        <dbReference type="Proteomes" id="UP001279642"/>
    </source>
</evidence>
<dbReference type="RefSeq" id="WP_320510232.1">
    <property type="nucleotide sequence ID" value="NZ_JAXCLW010000008.1"/>
</dbReference>
<protein>
    <submittedName>
        <fullName evidence="2">Spy/CpxP family protein refolding chaperone</fullName>
    </submittedName>
</protein>
<proteinExistence type="predicted"/>
<feature type="signal peptide" evidence="1">
    <location>
        <begin position="1"/>
        <end position="22"/>
    </location>
</feature>
<evidence type="ECO:0000256" key="1">
    <source>
        <dbReference type="SAM" id="SignalP"/>
    </source>
</evidence>
<reference evidence="2 3" key="1">
    <citation type="journal article" date="2016" name="Antonie Van Leeuwenhoek">
        <title>Dongia soli sp. nov., isolated from soil from Dokdo, Korea.</title>
        <authorList>
            <person name="Kim D.U."/>
            <person name="Lee H."/>
            <person name="Kim H."/>
            <person name="Kim S.G."/>
            <person name="Ka J.O."/>
        </authorList>
    </citation>
    <scope>NUCLEOTIDE SEQUENCE [LARGE SCALE GENOMIC DNA]</scope>
    <source>
        <strain evidence="2 3">D78</strain>
    </source>
</reference>
<dbReference type="Pfam" id="PF07813">
    <property type="entry name" value="LTXXQ"/>
    <property type="match status" value="1"/>
</dbReference>
<keyword evidence="1" id="KW-0732">Signal</keyword>
<gene>
    <name evidence="2" type="ORF">SMD27_20120</name>
</gene>
<dbReference type="InterPro" id="IPR012899">
    <property type="entry name" value="LTXXQ"/>
</dbReference>